<sequence>MEQEVNNLFDVIGLLTGKWELISWSKAEKNGHYIVVDLHDLHKVVVFGGDFKQILPVIPIGSKQDDRAILAPTLDCITDVNNKMIAGLSGQERAYLSSDSVCAEKENIEFELDAFSLEILNGINCQEQTLSKVGIYLPKPVFTHVFTHGQLYVALSIVMSKDGLRVLLQDHEHLEDNCTMNVASNDSVELLFSGFK</sequence>
<reference evidence="1 2" key="1">
    <citation type="submission" date="2019-01" db="EMBL/GenBank/DDBJ databases">
        <title>Sequencing of cultivated peanut Arachis hypogaea provides insights into genome evolution and oil improvement.</title>
        <authorList>
            <person name="Chen X."/>
        </authorList>
    </citation>
    <scope>NUCLEOTIDE SEQUENCE [LARGE SCALE GENOMIC DNA]</scope>
    <source>
        <strain evidence="2">cv. Fuhuasheng</strain>
        <tissue evidence="1">Leaves</tissue>
    </source>
</reference>
<proteinExistence type="predicted"/>
<accession>A0A444Y472</accession>
<protein>
    <submittedName>
        <fullName evidence="1">Uncharacterized protein</fullName>
    </submittedName>
</protein>
<dbReference type="Proteomes" id="UP000289738">
    <property type="component" value="Chromosome B08"/>
</dbReference>
<gene>
    <name evidence="1" type="ORF">Ahy_B08g092631</name>
</gene>
<comment type="caution">
    <text evidence="1">The sequence shown here is derived from an EMBL/GenBank/DDBJ whole genome shotgun (WGS) entry which is preliminary data.</text>
</comment>
<dbReference type="PANTHER" id="PTHR10492:SF74">
    <property type="entry name" value="ATP-DEPENDENT DNA HELICASE"/>
    <property type="match status" value="1"/>
</dbReference>
<dbReference type="PANTHER" id="PTHR10492">
    <property type="match status" value="1"/>
</dbReference>
<keyword evidence="2" id="KW-1185">Reference proteome</keyword>
<evidence type="ECO:0000313" key="2">
    <source>
        <dbReference type="Proteomes" id="UP000289738"/>
    </source>
</evidence>
<dbReference type="STRING" id="3818.A0A444Y472"/>
<dbReference type="EMBL" id="SDMP01000018">
    <property type="protein sequence ID" value="RYQ96762.1"/>
    <property type="molecule type" value="Genomic_DNA"/>
</dbReference>
<organism evidence="1 2">
    <name type="scientific">Arachis hypogaea</name>
    <name type="common">Peanut</name>
    <dbReference type="NCBI Taxonomy" id="3818"/>
    <lineage>
        <taxon>Eukaryota</taxon>
        <taxon>Viridiplantae</taxon>
        <taxon>Streptophyta</taxon>
        <taxon>Embryophyta</taxon>
        <taxon>Tracheophyta</taxon>
        <taxon>Spermatophyta</taxon>
        <taxon>Magnoliopsida</taxon>
        <taxon>eudicotyledons</taxon>
        <taxon>Gunneridae</taxon>
        <taxon>Pentapetalae</taxon>
        <taxon>rosids</taxon>
        <taxon>fabids</taxon>
        <taxon>Fabales</taxon>
        <taxon>Fabaceae</taxon>
        <taxon>Papilionoideae</taxon>
        <taxon>50 kb inversion clade</taxon>
        <taxon>dalbergioids sensu lato</taxon>
        <taxon>Dalbergieae</taxon>
        <taxon>Pterocarpus clade</taxon>
        <taxon>Arachis</taxon>
    </lineage>
</organism>
<evidence type="ECO:0000313" key="1">
    <source>
        <dbReference type="EMBL" id="RYQ96762.1"/>
    </source>
</evidence>
<name>A0A444Y472_ARAHY</name>
<dbReference type="AlphaFoldDB" id="A0A444Y472"/>